<dbReference type="InterPro" id="IPR003594">
    <property type="entry name" value="HATPase_dom"/>
</dbReference>
<dbReference type="InterPro" id="IPR003660">
    <property type="entry name" value="HAMP_dom"/>
</dbReference>
<evidence type="ECO:0000256" key="11">
    <source>
        <dbReference type="ARBA" id="ARBA00022989"/>
    </source>
</evidence>
<organism evidence="16 17">
    <name type="scientific">Georgenia halotolerans</name>
    <dbReference type="NCBI Taxonomy" id="3028317"/>
    <lineage>
        <taxon>Bacteria</taxon>
        <taxon>Bacillati</taxon>
        <taxon>Actinomycetota</taxon>
        <taxon>Actinomycetes</taxon>
        <taxon>Micrococcales</taxon>
        <taxon>Bogoriellaceae</taxon>
        <taxon>Georgenia</taxon>
    </lineage>
</organism>
<evidence type="ECO:0000256" key="6">
    <source>
        <dbReference type="ARBA" id="ARBA00022679"/>
    </source>
</evidence>
<evidence type="ECO:0000313" key="17">
    <source>
        <dbReference type="Proteomes" id="UP001165561"/>
    </source>
</evidence>
<proteinExistence type="predicted"/>
<comment type="catalytic activity">
    <reaction evidence="1">
        <text>ATP + protein L-histidine = ADP + protein N-phospho-L-histidine.</text>
        <dbReference type="EC" id="2.7.13.3"/>
    </reaction>
</comment>
<evidence type="ECO:0000259" key="15">
    <source>
        <dbReference type="PROSITE" id="PS50885"/>
    </source>
</evidence>
<dbReference type="InterPro" id="IPR005467">
    <property type="entry name" value="His_kinase_dom"/>
</dbReference>
<evidence type="ECO:0000256" key="4">
    <source>
        <dbReference type="ARBA" id="ARBA00022475"/>
    </source>
</evidence>
<dbReference type="Pfam" id="PF02518">
    <property type="entry name" value="HATPase_c"/>
    <property type="match status" value="1"/>
</dbReference>
<keyword evidence="17" id="KW-1185">Reference proteome</keyword>
<keyword evidence="12" id="KW-0902">Two-component regulatory system</keyword>
<feature type="domain" description="Histidine kinase" evidence="14">
    <location>
        <begin position="125"/>
        <end position="315"/>
    </location>
</feature>
<dbReference type="SUPFAM" id="SSF55874">
    <property type="entry name" value="ATPase domain of HSP90 chaperone/DNA topoisomerase II/histidine kinase"/>
    <property type="match status" value="1"/>
</dbReference>
<evidence type="ECO:0000256" key="8">
    <source>
        <dbReference type="ARBA" id="ARBA00022741"/>
    </source>
</evidence>
<keyword evidence="7 13" id="KW-0812">Transmembrane</keyword>
<dbReference type="EC" id="2.7.13.3" evidence="3"/>
<evidence type="ECO:0000256" key="7">
    <source>
        <dbReference type="ARBA" id="ARBA00022692"/>
    </source>
</evidence>
<dbReference type="CDD" id="cd00075">
    <property type="entry name" value="HATPase"/>
    <property type="match status" value="1"/>
</dbReference>
<dbReference type="InterPro" id="IPR050980">
    <property type="entry name" value="2C_sensor_his_kinase"/>
</dbReference>
<gene>
    <name evidence="16" type="ORF">PU560_06855</name>
</gene>
<dbReference type="Gene3D" id="1.10.287.130">
    <property type="match status" value="1"/>
</dbReference>
<evidence type="ECO:0000256" key="10">
    <source>
        <dbReference type="ARBA" id="ARBA00022840"/>
    </source>
</evidence>
<name>A0ABT5TW51_9MICO</name>
<dbReference type="EMBL" id="JARACI010000806">
    <property type="protein sequence ID" value="MDD9206187.1"/>
    <property type="molecule type" value="Genomic_DNA"/>
</dbReference>
<evidence type="ECO:0000256" key="1">
    <source>
        <dbReference type="ARBA" id="ARBA00000085"/>
    </source>
</evidence>
<dbReference type="InterPro" id="IPR003661">
    <property type="entry name" value="HisK_dim/P_dom"/>
</dbReference>
<keyword evidence="11 13" id="KW-1133">Transmembrane helix</keyword>
<evidence type="ECO:0000256" key="5">
    <source>
        <dbReference type="ARBA" id="ARBA00022553"/>
    </source>
</evidence>
<dbReference type="InterPro" id="IPR036890">
    <property type="entry name" value="HATPase_C_sf"/>
</dbReference>
<evidence type="ECO:0000259" key="14">
    <source>
        <dbReference type="PROSITE" id="PS50109"/>
    </source>
</evidence>
<dbReference type="Gene3D" id="6.10.340.10">
    <property type="match status" value="1"/>
</dbReference>
<dbReference type="Proteomes" id="UP001165561">
    <property type="component" value="Unassembled WGS sequence"/>
</dbReference>
<keyword evidence="13" id="KW-0472">Membrane</keyword>
<keyword evidence="4" id="KW-1003">Cell membrane</keyword>
<dbReference type="Pfam" id="PF00512">
    <property type="entry name" value="HisKA"/>
    <property type="match status" value="1"/>
</dbReference>
<comment type="caution">
    <text evidence="16">The sequence shown here is derived from an EMBL/GenBank/DDBJ whole genome shotgun (WGS) entry which is preliminary data.</text>
</comment>
<keyword evidence="5" id="KW-0597">Phosphoprotein</keyword>
<dbReference type="InterPro" id="IPR036097">
    <property type="entry name" value="HisK_dim/P_sf"/>
</dbReference>
<keyword evidence="9" id="KW-0418">Kinase</keyword>
<comment type="subcellular location">
    <subcellularLocation>
        <location evidence="2">Cell membrane</location>
        <topology evidence="2">Multi-pass membrane protein</topology>
    </subcellularLocation>
</comment>
<dbReference type="PANTHER" id="PTHR44936">
    <property type="entry name" value="SENSOR PROTEIN CREC"/>
    <property type="match status" value="1"/>
</dbReference>
<dbReference type="PANTHER" id="PTHR44936:SF9">
    <property type="entry name" value="SENSOR PROTEIN CREC"/>
    <property type="match status" value="1"/>
</dbReference>
<dbReference type="CDD" id="cd06225">
    <property type="entry name" value="HAMP"/>
    <property type="match status" value="1"/>
</dbReference>
<keyword evidence="8" id="KW-0547">Nucleotide-binding</keyword>
<evidence type="ECO:0000256" key="3">
    <source>
        <dbReference type="ARBA" id="ARBA00012438"/>
    </source>
</evidence>
<accession>A0ABT5TW51</accession>
<evidence type="ECO:0000256" key="13">
    <source>
        <dbReference type="SAM" id="Phobius"/>
    </source>
</evidence>
<dbReference type="Gene3D" id="3.30.565.10">
    <property type="entry name" value="Histidine kinase-like ATPase, C-terminal domain"/>
    <property type="match status" value="1"/>
</dbReference>
<evidence type="ECO:0000256" key="2">
    <source>
        <dbReference type="ARBA" id="ARBA00004651"/>
    </source>
</evidence>
<dbReference type="Pfam" id="PF00672">
    <property type="entry name" value="HAMP"/>
    <property type="match status" value="1"/>
</dbReference>
<dbReference type="SUPFAM" id="SSF47384">
    <property type="entry name" value="Homodimeric domain of signal transducing histidine kinase"/>
    <property type="match status" value="1"/>
</dbReference>
<evidence type="ECO:0000313" key="16">
    <source>
        <dbReference type="EMBL" id="MDD9206187.1"/>
    </source>
</evidence>
<keyword evidence="6" id="KW-0808">Transferase</keyword>
<dbReference type="PROSITE" id="PS50885">
    <property type="entry name" value="HAMP"/>
    <property type="match status" value="1"/>
</dbReference>
<keyword evidence="10" id="KW-0067">ATP-binding</keyword>
<dbReference type="SMART" id="SM00388">
    <property type="entry name" value="HisKA"/>
    <property type="match status" value="1"/>
</dbReference>
<feature type="domain" description="HAMP" evidence="15">
    <location>
        <begin position="65"/>
        <end position="117"/>
    </location>
</feature>
<feature type="transmembrane region" description="Helical" evidence="13">
    <location>
        <begin position="43"/>
        <end position="64"/>
    </location>
</feature>
<dbReference type="PROSITE" id="PS50109">
    <property type="entry name" value="HIS_KIN"/>
    <property type="match status" value="1"/>
</dbReference>
<dbReference type="SMART" id="SM00387">
    <property type="entry name" value="HATPase_c"/>
    <property type="match status" value="1"/>
</dbReference>
<dbReference type="CDD" id="cd00082">
    <property type="entry name" value="HisKA"/>
    <property type="match status" value="1"/>
</dbReference>
<feature type="non-terminal residue" evidence="16">
    <location>
        <position position="315"/>
    </location>
</feature>
<dbReference type="SMART" id="SM00304">
    <property type="entry name" value="HAMP"/>
    <property type="match status" value="1"/>
</dbReference>
<evidence type="ECO:0000256" key="12">
    <source>
        <dbReference type="ARBA" id="ARBA00023012"/>
    </source>
</evidence>
<reference evidence="16" key="1">
    <citation type="submission" date="2023-02" db="EMBL/GenBank/DDBJ databases">
        <title>Georgenia sp.10Sc9-8, isolated from a soil sample collected from the Taklamakan desert.</title>
        <authorList>
            <person name="Liu S."/>
        </authorList>
    </citation>
    <scope>NUCLEOTIDE SEQUENCE</scope>
    <source>
        <strain evidence="16">10Sc9-8</strain>
    </source>
</reference>
<protein>
    <recommendedName>
        <fullName evidence="3">histidine kinase</fullName>
        <ecNumber evidence="3">2.7.13.3</ecNumber>
    </recommendedName>
</protein>
<feature type="transmembrane region" description="Helical" evidence="13">
    <location>
        <begin position="20"/>
        <end position="37"/>
    </location>
</feature>
<sequence>MAGTTSRRPLDRVGSIKVKIGVLVGLSVVAAALVAEIGNRADVPVWLTLPVTVAAALAVTQWLARGMTAPLREMTAAAARMATGDYAQRVTDTSADEVGHLARAFNTMAVDLATADQQRRRLVATVSHELRTPLAAQRALLENLVDGVVRPDDDALQAALAQSERLSDLVGDLLDIARVDGGAVTLDLAPLPAADLLAEAVAEARLGARGVRYRTEVSPPDLTVSGDAARLAQVVANLLDNAARHSPAGGTVTVRAAAEAPDRWTLEVIDEGPGLPAGLEADVTARFGATAGDGGGGTGLGLAIAGWVCELHGGS</sequence>
<dbReference type="SUPFAM" id="SSF158472">
    <property type="entry name" value="HAMP domain-like"/>
    <property type="match status" value="1"/>
</dbReference>
<evidence type="ECO:0000256" key="9">
    <source>
        <dbReference type="ARBA" id="ARBA00022777"/>
    </source>
</evidence>